<accession>A0A6C0KZ17</accession>
<proteinExistence type="predicted"/>
<reference evidence="2" key="1">
    <citation type="journal article" date="2020" name="Nature">
        <title>Giant virus diversity and host interactions through global metagenomics.</title>
        <authorList>
            <person name="Schulz F."/>
            <person name="Roux S."/>
            <person name="Paez-Espino D."/>
            <person name="Jungbluth S."/>
            <person name="Walsh D.A."/>
            <person name="Denef V.J."/>
            <person name="McMahon K.D."/>
            <person name="Konstantinidis K.T."/>
            <person name="Eloe-Fadrosh E.A."/>
            <person name="Kyrpides N.C."/>
            <person name="Woyke T."/>
        </authorList>
    </citation>
    <scope>NUCLEOTIDE SEQUENCE</scope>
    <source>
        <strain evidence="2">GVMAG-S-ERX555907-102</strain>
    </source>
</reference>
<keyword evidence="1" id="KW-1133">Transmembrane helix</keyword>
<organism evidence="2">
    <name type="scientific">viral metagenome</name>
    <dbReference type="NCBI Taxonomy" id="1070528"/>
    <lineage>
        <taxon>unclassified sequences</taxon>
        <taxon>metagenomes</taxon>
        <taxon>organismal metagenomes</taxon>
    </lineage>
</organism>
<protein>
    <submittedName>
        <fullName evidence="2">Uncharacterized protein</fullName>
    </submittedName>
</protein>
<dbReference type="EMBL" id="MN741009">
    <property type="protein sequence ID" value="QHU22513.1"/>
    <property type="molecule type" value="Genomic_DNA"/>
</dbReference>
<evidence type="ECO:0000256" key="1">
    <source>
        <dbReference type="SAM" id="Phobius"/>
    </source>
</evidence>
<keyword evidence="1" id="KW-0812">Transmembrane</keyword>
<feature type="transmembrane region" description="Helical" evidence="1">
    <location>
        <begin position="21"/>
        <end position="38"/>
    </location>
</feature>
<keyword evidence="1" id="KW-0472">Membrane</keyword>
<name>A0A6C0KZ17_9ZZZZ</name>
<evidence type="ECO:0000313" key="2">
    <source>
        <dbReference type="EMBL" id="QHU22513.1"/>
    </source>
</evidence>
<dbReference type="AlphaFoldDB" id="A0A6C0KZ17"/>
<sequence length="75" mass="9110">MEQENVSWRKTNVNIPKYARFLIFIVFVLFILHSIQKISDFFNINHNTSYTYFIWVSILFFLFAILPIRKSIFSK</sequence>
<feature type="transmembrane region" description="Helical" evidence="1">
    <location>
        <begin position="50"/>
        <end position="68"/>
    </location>
</feature>